<dbReference type="GO" id="GO:0008234">
    <property type="term" value="F:cysteine-type peptidase activity"/>
    <property type="evidence" value="ECO:0007669"/>
    <property type="project" value="UniProtKB-KW"/>
</dbReference>
<gene>
    <name evidence="7" type="ORF">Q7X28_16440</name>
</gene>
<dbReference type="PANTHER" id="PTHR47359:SF3">
    <property type="entry name" value="NLP_P60 DOMAIN-CONTAINING PROTEIN-RELATED"/>
    <property type="match status" value="1"/>
</dbReference>
<feature type="domain" description="NlpC/P60" evidence="6">
    <location>
        <begin position="118"/>
        <end position="231"/>
    </location>
</feature>
<keyword evidence="8" id="KW-1185">Reference proteome</keyword>
<keyword evidence="4" id="KW-0788">Thiol protease</keyword>
<evidence type="ECO:0000256" key="5">
    <source>
        <dbReference type="SAM" id="SignalP"/>
    </source>
</evidence>
<evidence type="ECO:0000256" key="2">
    <source>
        <dbReference type="ARBA" id="ARBA00022670"/>
    </source>
</evidence>
<dbReference type="SUPFAM" id="SSF54001">
    <property type="entry name" value="Cysteine proteinases"/>
    <property type="match status" value="1"/>
</dbReference>
<dbReference type="Proteomes" id="UP001178281">
    <property type="component" value="Unassembled WGS sequence"/>
</dbReference>
<keyword evidence="5" id="KW-0732">Signal</keyword>
<dbReference type="PROSITE" id="PS51935">
    <property type="entry name" value="NLPC_P60"/>
    <property type="match status" value="1"/>
</dbReference>
<dbReference type="Pfam" id="PF00877">
    <property type="entry name" value="NLPC_P60"/>
    <property type="match status" value="1"/>
</dbReference>
<evidence type="ECO:0000313" key="8">
    <source>
        <dbReference type="Proteomes" id="UP001178281"/>
    </source>
</evidence>
<evidence type="ECO:0000256" key="1">
    <source>
        <dbReference type="ARBA" id="ARBA00007074"/>
    </source>
</evidence>
<protein>
    <submittedName>
        <fullName evidence="7">C40 family peptidase</fullName>
    </submittedName>
</protein>
<evidence type="ECO:0000313" key="7">
    <source>
        <dbReference type="EMBL" id="MDP0399516.1"/>
    </source>
</evidence>
<comment type="caution">
    <text evidence="7">The sequence shown here is derived from an EMBL/GenBank/DDBJ whole genome shotgun (WGS) entry which is preliminary data.</text>
</comment>
<feature type="signal peptide" evidence="5">
    <location>
        <begin position="1"/>
        <end position="40"/>
    </location>
</feature>
<dbReference type="GO" id="GO:0006508">
    <property type="term" value="P:proteolysis"/>
    <property type="evidence" value="ECO:0007669"/>
    <property type="project" value="UniProtKB-KW"/>
</dbReference>
<dbReference type="Gene3D" id="3.90.1720.10">
    <property type="entry name" value="endopeptidase domain like (from Nostoc punctiforme)"/>
    <property type="match status" value="1"/>
</dbReference>
<accession>A0AA90SS69</accession>
<keyword evidence="3" id="KW-0378">Hydrolase</keyword>
<dbReference type="PANTHER" id="PTHR47359">
    <property type="entry name" value="PEPTIDOGLYCAN DL-ENDOPEPTIDASE CWLO"/>
    <property type="match status" value="1"/>
</dbReference>
<comment type="similarity">
    <text evidence="1">Belongs to the peptidase C40 family.</text>
</comment>
<keyword evidence="2" id="KW-0645">Protease</keyword>
<organism evidence="7 8">
    <name type="scientific">Tsukamurella strandjordii</name>
    <dbReference type="NCBI Taxonomy" id="147577"/>
    <lineage>
        <taxon>Bacteria</taxon>
        <taxon>Bacillati</taxon>
        <taxon>Actinomycetota</taxon>
        <taxon>Actinomycetes</taxon>
        <taxon>Mycobacteriales</taxon>
        <taxon>Tsukamurellaceae</taxon>
        <taxon>Tsukamurella</taxon>
    </lineage>
</organism>
<name>A0AA90SS69_9ACTN</name>
<feature type="chain" id="PRO_5041685677" evidence="5">
    <location>
        <begin position="41"/>
        <end position="231"/>
    </location>
</feature>
<evidence type="ECO:0000256" key="4">
    <source>
        <dbReference type="ARBA" id="ARBA00022807"/>
    </source>
</evidence>
<dbReference type="InterPro" id="IPR051794">
    <property type="entry name" value="PG_Endopeptidase_C40"/>
</dbReference>
<proteinExistence type="inferred from homology"/>
<dbReference type="EMBL" id="JAUTIX010000006">
    <property type="protein sequence ID" value="MDP0399516.1"/>
    <property type="molecule type" value="Genomic_DNA"/>
</dbReference>
<reference evidence="7" key="1">
    <citation type="submission" date="2023-08" db="EMBL/GenBank/DDBJ databases">
        <title>The draft genome of Tsukamurella strandjordii strain 050030.</title>
        <authorList>
            <person name="Zhao F."/>
            <person name="Feng Y."/>
            <person name="Zong Z."/>
        </authorList>
    </citation>
    <scope>NUCLEOTIDE SEQUENCE</scope>
    <source>
        <strain evidence="7">050030</strain>
    </source>
</reference>
<dbReference type="InterPro" id="IPR038765">
    <property type="entry name" value="Papain-like_cys_pep_sf"/>
</dbReference>
<dbReference type="RefSeq" id="WP_305112117.1">
    <property type="nucleotide sequence ID" value="NZ_BAAAII010000016.1"/>
</dbReference>
<sequence>MAKHRLQPQPSKGATAARGALAAGAVTIGTLAAPAATAFAAPAPAPVAPGAPAPAPAVKAKPAVAPKAKPAPKPAAQVAPGAPGVASTHNIAARPGVVAGVETAPKPGVTTVAGVQPGAAKAKVVQAALSRTGLPYSYGSAGPNSFDCSGLVYWSMKQAGMSVPRDSYGQLGGGRPVPVADLQPGDVVIYNGGSHAALYIGSGKVVHSVNYGTPVKVSPLNEMSVYAVRRY</sequence>
<dbReference type="AlphaFoldDB" id="A0AA90SS69"/>
<dbReference type="InterPro" id="IPR000064">
    <property type="entry name" value="NLP_P60_dom"/>
</dbReference>
<evidence type="ECO:0000259" key="6">
    <source>
        <dbReference type="PROSITE" id="PS51935"/>
    </source>
</evidence>
<evidence type="ECO:0000256" key="3">
    <source>
        <dbReference type="ARBA" id="ARBA00022801"/>
    </source>
</evidence>